<dbReference type="InterPro" id="IPR017342">
    <property type="entry name" value="S-AdoMet-dep_Met_synth_prd"/>
</dbReference>
<keyword evidence="2" id="KW-1185">Reference proteome</keyword>
<sequence length="226" mass="25742">MKEWIFKGDSREILRYLGVSKNSGEDMLPLIEDIKEETRNILRFRWVYNIYSIVQESKGVILKDVEILLKGQHIKSHLKNSSKCVVLAATLGSEIDRRINYYQKCDMLKALIVNACATAFIEEGCNYVESLIKEEFCSDYEELTWRYSPGYGDLSLDVQGELLKLLQGNKDIGLYLSESNMLIPKKSVTAIVGIIPKGKSSNKKSCENCLNKNNCNYRKTGESCEN</sequence>
<dbReference type="RefSeq" id="WP_343769083.1">
    <property type="nucleotide sequence ID" value="NZ_BAAACF010000001.1"/>
</dbReference>
<protein>
    <submittedName>
        <fullName evidence="1">Methionine synthase</fullName>
    </submittedName>
</protein>
<proteinExistence type="predicted"/>
<dbReference type="Proteomes" id="UP001500339">
    <property type="component" value="Unassembled WGS sequence"/>
</dbReference>
<reference evidence="2" key="1">
    <citation type="journal article" date="2019" name="Int. J. Syst. Evol. Microbiol.">
        <title>The Global Catalogue of Microorganisms (GCM) 10K type strain sequencing project: providing services to taxonomists for standard genome sequencing and annotation.</title>
        <authorList>
            <consortium name="The Broad Institute Genomics Platform"/>
            <consortium name="The Broad Institute Genome Sequencing Center for Infectious Disease"/>
            <person name="Wu L."/>
            <person name="Ma J."/>
        </authorList>
    </citation>
    <scope>NUCLEOTIDE SEQUENCE [LARGE SCALE GENOMIC DNA]</scope>
    <source>
        <strain evidence="2">JCM 1405</strain>
    </source>
</reference>
<dbReference type="InterPro" id="IPR037010">
    <property type="entry name" value="VitB12-dep_Met_synth_activ_sf"/>
</dbReference>
<comment type="caution">
    <text evidence="1">The sequence shown here is derived from an EMBL/GenBank/DDBJ whole genome shotgun (WGS) entry which is preliminary data.</text>
</comment>
<dbReference type="PIRSF" id="PIRSF037984">
    <property type="entry name" value="Met_synth_TM0269_prd"/>
    <property type="match status" value="1"/>
</dbReference>
<gene>
    <name evidence="1" type="ORF">GCM10008905_18740</name>
</gene>
<dbReference type="EMBL" id="BAAACF010000001">
    <property type="protein sequence ID" value="GAA0724588.1"/>
    <property type="molecule type" value="Genomic_DNA"/>
</dbReference>
<dbReference type="SUPFAM" id="SSF56507">
    <property type="entry name" value="Methionine synthase activation domain-like"/>
    <property type="match status" value="1"/>
</dbReference>
<accession>A0ABP3U8B4</accession>
<organism evidence="1 2">
    <name type="scientific">Clostridium malenominatum</name>
    <dbReference type="NCBI Taxonomy" id="1539"/>
    <lineage>
        <taxon>Bacteria</taxon>
        <taxon>Bacillati</taxon>
        <taxon>Bacillota</taxon>
        <taxon>Clostridia</taxon>
        <taxon>Eubacteriales</taxon>
        <taxon>Clostridiaceae</taxon>
        <taxon>Clostridium</taxon>
    </lineage>
</organism>
<name>A0ABP3U8B4_9CLOT</name>
<evidence type="ECO:0000313" key="2">
    <source>
        <dbReference type="Proteomes" id="UP001500339"/>
    </source>
</evidence>
<dbReference type="Gene3D" id="3.40.109.40">
    <property type="match status" value="1"/>
</dbReference>
<evidence type="ECO:0000313" key="1">
    <source>
        <dbReference type="EMBL" id="GAA0724588.1"/>
    </source>
</evidence>